<accession>A0AAD4GHI6</accession>
<dbReference type="InterPro" id="IPR009637">
    <property type="entry name" value="GPR107/GPR108-like"/>
</dbReference>
<feature type="transmembrane region" description="Helical" evidence="8">
    <location>
        <begin position="293"/>
        <end position="317"/>
    </location>
</feature>
<name>A0AAD4GHI6_BOLED</name>
<feature type="transmembrane region" description="Helical" evidence="8">
    <location>
        <begin position="399"/>
        <end position="424"/>
    </location>
</feature>
<dbReference type="AlphaFoldDB" id="A0AAD4GHI6"/>
<keyword evidence="13" id="KW-1185">Reference proteome</keyword>
<feature type="signal peptide" evidence="9">
    <location>
        <begin position="1"/>
        <end position="21"/>
    </location>
</feature>
<evidence type="ECO:0000256" key="2">
    <source>
        <dbReference type="ARBA" id="ARBA00007883"/>
    </source>
</evidence>
<organism evidence="12 13">
    <name type="scientific">Boletus edulis BED1</name>
    <dbReference type="NCBI Taxonomy" id="1328754"/>
    <lineage>
        <taxon>Eukaryota</taxon>
        <taxon>Fungi</taxon>
        <taxon>Dikarya</taxon>
        <taxon>Basidiomycota</taxon>
        <taxon>Agaricomycotina</taxon>
        <taxon>Agaricomycetes</taxon>
        <taxon>Agaricomycetidae</taxon>
        <taxon>Boletales</taxon>
        <taxon>Boletineae</taxon>
        <taxon>Boletaceae</taxon>
        <taxon>Boletoideae</taxon>
        <taxon>Boletus</taxon>
    </lineage>
</organism>
<evidence type="ECO:0000256" key="8">
    <source>
        <dbReference type="SAM" id="Phobius"/>
    </source>
</evidence>
<evidence type="ECO:0000256" key="7">
    <source>
        <dbReference type="SAM" id="MobiDB-lite"/>
    </source>
</evidence>
<evidence type="ECO:0000256" key="3">
    <source>
        <dbReference type="ARBA" id="ARBA00022692"/>
    </source>
</evidence>
<dbReference type="GO" id="GO:0016020">
    <property type="term" value="C:membrane"/>
    <property type="evidence" value="ECO:0007669"/>
    <property type="project" value="UniProtKB-SubCell"/>
</dbReference>
<evidence type="ECO:0000259" key="10">
    <source>
        <dbReference type="Pfam" id="PF06814"/>
    </source>
</evidence>
<reference evidence="12" key="2">
    <citation type="journal article" date="2020" name="Nat. Commun.">
        <title>Large-scale genome sequencing of mycorrhizal fungi provides insights into the early evolution of symbiotic traits.</title>
        <authorList>
            <person name="Miyauchi S."/>
            <person name="Kiss E."/>
            <person name="Kuo A."/>
            <person name="Drula E."/>
            <person name="Kohler A."/>
            <person name="Sanchez-Garcia M."/>
            <person name="Morin E."/>
            <person name="Andreopoulos B."/>
            <person name="Barry K.W."/>
            <person name="Bonito G."/>
            <person name="Buee M."/>
            <person name="Carver A."/>
            <person name="Chen C."/>
            <person name="Cichocki N."/>
            <person name="Clum A."/>
            <person name="Culley D."/>
            <person name="Crous P.W."/>
            <person name="Fauchery L."/>
            <person name="Girlanda M."/>
            <person name="Hayes R.D."/>
            <person name="Keri Z."/>
            <person name="LaButti K."/>
            <person name="Lipzen A."/>
            <person name="Lombard V."/>
            <person name="Magnuson J."/>
            <person name="Maillard F."/>
            <person name="Murat C."/>
            <person name="Nolan M."/>
            <person name="Ohm R.A."/>
            <person name="Pangilinan J."/>
            <person name="Pereira M.F."/>
            <person name="Perotto S."/>
            <person name="Peter M."/>
            <person name="Pfister S."/>
            <person name="Riley R."/>
            <person name="Sitrit Y."/>
            <person name="Stielow J.B."/>
            <person name="Szollosi G."/>
            <person name="Zifcakova L."/>
            <person name="Stursova M."/>
            <person name="Spatafora J.W."/>
            <person name="Tedersoo L."/>
            <person name="Vaario L.M."/>
            <person name="Yamada A."/>
            <person name="Yan M."/>
            <person name="Wang P."/>
            <person name="Xu J."/>
            <person name="Bruns T."/>
            <person name="Baldrian P."/>
            <person name="Vilgalys R."/>
            <person name="Dunand C."/>
            <person name="Henrissat B."/>
            <person name="Grigoriev I.V."/>
            <person name="Hibbett D."/>
            <person name="Nagy L.G."/>
            <person name="Martin F.M."/>
        </authorList>
    </citation>
    <scope>NUCLEOTIDE SEQUENCE</scope>
    <source>
        <strain evidence="12">BED1</strain>
    </source>
</reference>
<feature type="domain" description="GOST seven transmembrane" evidence="10">
    <location>
        <begin position="257"/>
        <end position="513"/>
    </location>
</feature>
<dbReference type="InterPro" id="IPR053938">
    <property type="entry name" value="PTM1-like_N"/>
</dbReference>
<evidence type="ECO:0000256" key="9">
    <source>
        <dbReference type="SAM" id="SignalP"/>
    </source>
</evidence>
<feature type="region of interest" description="Disordered" evidence="7">
    <location>
        <begin position="143"/>
        <end position="165"/>
    </location>
</feature>
<keyword evidence="6 8" id="KW-0472">Membrane</keyword>
<dbReference type="Pfam" id="PF06814">
    <property type="entry name" value="GOST_TM"/>
    <property type="match status" value="1"/>
</dbReference>
<feature type="transmembrane region" description="Helical" evidence="8">
    <location>
        <begin position="371"/>
        <end position="393"/>
    </location>
</feature>
<proteinExistence type="inferred from homology"/>
<dbReference type="GO" id="GO:0005794">
    <property type="term" value="C:Golgi apparatus"/>
    <property type="evidence" value="ECO:0007669"/>
    <property type="project" value="TreeGrafter"/>
</dbReference>
<evidence type="ECO:0000256" key="4">
    <source>
        <dbReference type="ARBA" id="ARBA00022729"/>
    </source>
</evidence>
<feature type="chain" id="PRO_5042060639" evidence="9">
    <location>
        <begin position="22"/>
        <end position="514"/>
    </location>
</feature>
<evidence type="ECO:0000313" key="13">
    <source>
        <dbReference type="Proteomes" id="UP001194468"/>
    </source>
</evidence>
<comment type="caution">
    <text evidence="12">The sequence shown here is derived from an EMBL/GenBank/DDBJ whole genome shotgun (WGS) entry which is preliminary data.</text>
</comment>
<dbReference type="Proteomes" id="UP001194468">
    <property type="component" value="Unassembled WGS sequence"/>
</dbReference>
<evidence type="ECO:0000259" key="11">
    <source>
        <dbReference type="Pfam" id="PF21902"/>
    </source>
</evidence>
<dbReference type="GO" id="GO:0005829">
    <property type="term" value="C:cytosol"/>
    <property type="evidence" value="ECO:0007669"/>
    <property type="project" value="GOC"/>
</dbReference>
<dbReference type="GO" id="GO:0042147">
    <property type="term" value="P:retrograde transport, endosome to Golgi"/>
    <property type="evidence" value="ECO:0007669"/>
    <property type="project" value="TreeGrafter"/>
</dbReference>
<feature type="transmembrane region" description="Helical" evidence="8">
    <location>
        <begin position="261"/>
        <end position="281"/>
    </location>
</feature>
<dbReference type="InterPro" id="IPR053937">
    <property type="entry name" value="GOST_TM"/>
</dbReference>
<feature type="domain" description="PTM1-like N-terminal" evidence="11">
    <location>
        <begin position="33"/>
        <end position="126"/>
    </location>
</feature>
<protein>
    <submittedName>
        <fullName evidence="12">Protein PTM1</fullName>
    </submittedName>
</protein>
<reference evidence="12" key="1">
    <citation type="submission" date="2019-10" db="EMBL/GenBank/DDBJ databases">
        <authorList>
            <consortium name="DOE Joint Genome Institute"/>
            <person name="Kuo A."/>
            <person name="Miyauchi S."/>
            <person name="Kiss E."/>
            <person name="Drula E."/>
            <person name="Kohler A."/>
            <person name="Sanchez-Garcia M."/>
            <person name="Andreopoulos B."/>
            <person name="Barry K.W."/>
            <person name="Bonito G."/>
            <person name="Buee M."/>
            <person name="Carver A."/>
            <person name="Chen C."/>
            <person name="Cichocki N."/>
            <person name="Clum A."/>
            <person name="Culley D."/>
            <person name="Crous P.W."/>
            <person name="Fauchery L."/>
            <person name="Girlanda M."/>
            <person name="Hayes R."/>
            <person name="Keri Z."/>
            <person name="LaButti K."/>
            <person name="Lipzen A."/>
            <person name="Lombard V."/>
            <person name="Magnuson J."/>
            <person name="Maillard F."/>
            <person name="Morin E."/>
            <person name="Murat C."/>
            <person name="Nolan M."/>
            <person name="Ohm R."/>
            <person name="Pangilinan J."/>
            <person name="Pereira M."/>
            <person name="Perotto S."/>
            <person name="Peter M."/>
            <person name="Riley R."/>
            <person name="Sitrit Y."/>
            <person name="Stielow B."/>
            <person name="Szollosi G."/>
            <person name="Zifcakova L."/>
            <person name="Stursova M."/>
            <person name="Spatafora J.W."/>
            <person name="Tedersoo L."/>
            <person name="Vaario L.-M."/>
            <person name="Yamada A."/>
            <person name="Yan M."/>
            <person name="Wang P."/>
            <person name="Xu J."/>
            <person name="Bruns T."/>
            <person name="Baldrian P."/>
            <person name="Vilgalys R."/>
            <person name="Henrissat B."/>
            <person name="Grigoriev I.V."/>
            <person name="Hibbett D."/>
            <person name="Nagy L.G."/>
            <person name="Martin F.M."/>
        </authorList>
    </citation>
    <scope>NUCLEOTIDE SEQUENCE</scope>
    <source>
        <strain evidence="12">BED1</strain>
    </source>
</reference>
<evidence type="ECO:0000256" key="5">
    <source>
        <dbReference type="ARBA" id="ARBA00022989"/>
    </source>
</evidence>
<gene>
    <name evidence="12" type="ORF">L210DRAFT_955610</name>
</gene>
<feature type="transmembrane region" description="Helical" evidence="8">
    <location>
        <begin position="445"/>
        <end position="467"/>
    </location>
</feature>
<keyword evidence="5 8" id="KW-1133">Transmembrane helix</keyword>
<comment type="similarity">
    <text evidence="2">Belongs to the LU7TM family.</text>
</comment>
<dbReference type="Pfam" id="PF21902">
    <property type="entry name" value="PTM1-like_N"/>
    <property type="match status" value="1"/>
</dbReference>
<sequence>MRQYFRRSLLPLLSALGLALAYEVPVSDSDYSRQVCSGVWGGTETYINVTFDASSSHGQVAMVVYEWKDVKYLGKITSETDDSLPKTYVCTTDAVKSGLCSHENIGKFIFSTEDPNDHTLVTQTSFWTASVALNQTGITDSISPSFWDDPQGSPTPPSEDNTSPWLPRGIAPVVVHVTPRDDDPLNPIPSGMLTYTSPIQHQVRKTGYYCVAIVPLTVITPTVVRQVPTDVPFHPTYNGVVLFRNTFDGKLPASDYPKVNFYLFMFFAYALFGSAWAYICYKHLAELLPIQHYLSGLIGFLIIEMVANWELAVYYRYLNAHDKNMASTVFLFVVAILDAGRNALSFFMLLVVSLGLSVVRESLGKTMTKCQLLAGAHFIFGVLYAVGIVELQLESTSALVLLLFIIPLAFTLSGFLMWILYSLNGTMTQLTIRKQRYKLTMFKRLYYILLATVIVIAIFFVVSSMAFSDRLAEDYAAKSWRIRWWLLDGYLAILYFISFWSIAYLWRPTENNRR</sequence>
<dbReference type="PANTHER" id="PTHR21229:SF1">
    <property type="entry name" value="GH17801P"/>
    <property type="match status" value="1"/>
</dbReference>
<evidence type="ECO:0000256" key="1">
    <source>
        <dbReference type="ARBA" id="ARBA00004141"/>
    </source>
</evidence>
<comment type="subcellular location">
    <subcellularLocation>
        <location evidence="1">Membrane</location>
        <topology evidence="1">Multi-pass membrane protein</topology>
    </subcellularLocation>
</comment>
<feature type="transmembrane region" description="Helical" evidence="8">
    <location>
        <begin position="329"/>
        <end position="359"/>
    </location>
</feature>
<evidence type="ECO:0000313" key="12">
    <source>
        <dbReference type="EMBL" id="KAF8445576.1"/>
    </source>
</evidence>
<dbReference type="PANTHER" id="PTHR21229">
    <property type="entry name" value="LUNG SEVEN TRANSMEMBRANE RECEPTOR"/>
    <property type="match status" value="1"/>
</dbReference>
<feature type="transmembrane region" description="Helical" evidence="8">
    <location>
        <begin position="487"/>
        <end position="506"/>
    </location>
</feature>
<evidence type="ECO:0000256" key="6">
    <source>
        <dbReference type="ARBA" id="ARBA00023136"/>
    </source>
</evidence>
<keyword evidence="3 8" id="KW-0812">Transmembrane</keyword>
<dbReference type="EMBL" id="WHUW01000005">
    <property type="protein sequence ID" value="KAF8445576.1"/>
    <property type="molecule type" value="Genomic_DNA"/>
</dbReference>
<keyword evidence="4 9" id="KW-0732">Signal</keyword>